<dbReference type="OrthoDB" id="10486315at2759"/>
<evidence type="ECO:0000313" key="3">
    <source>
        <dbReference type="Proteomes" id="UP000276133"/>
    </source>
</evidence>
<keyword evidence="3" id="KW-1185">Reference proteome</keyword>
<evidence type="ECO:0000259" key="1">
    <source>
        <dbReference type="PROSITE" id="PS51457"/>
    </source>
</evidence>
<dbReference type="EMBL" id="REGN01002303">
    <property type="protein sequence ID" value="RNA28956.1"/>
    <property type="molecule type" value="Genomic_DNA"/>
</dbReference>
<organism evidence="2 3">
    <name type="scientific">Brachionus plicatilis</name>
    <name type="common">Marine rotifer</name>
    <name type="synonym">Brachionus muelleri</name>
    <dbReference type="NCBI Taxonomy" id="10195"/>
    <lineage>
        <taxon>Eukaryota</taxon>
        <taxon>Metazoa</taxon>
        <taxon>Spiralia</taxon>
        <taxon>Gnathifera</taxon>
        <taxon>Rotifera</taxon>
        <taxon>Eurotatoria</taxon>
        <taxon>Monogononta</taxon>
        <taxon>Pseudotrocha</taxon>
        <taxon>Ploima</taxon>
        <taxon>Brachionidae</taxon>
        <taxon>Brachionus</taxon>
    </lineage>
</organism>
<dbReference type="Pfam" id="PF10523">
    <property type="entry name" value="BEN"/>
    <property type="match status" value="1"/>
</dbReference>
<comment type="caution">
    <text evidence="2">The sequence shown here is derived from an EMBL/GenBank/DDBJ whole genome shotgun (WGS) entry which is preliminary data.</text>
</comment>
<dbReference type="GO" id="GO:0003677">
    <property type="term" value="F:DNA binding"/>
    <property type="evidence" value="ECO:0007669"/>
    <property type="project" value="InterPro"/>
</dbReference>
<accession>A0A3M7RZI9</accession>
<dbReference type="Proteomes" id="UP000276133">
    <property type="component" value="Unassembled WGS sequence"/>
</dbReference>
<name>A0A3M7RZI9_BRAPC</name>
<proteinExistence type="predicted"/>
<evidence type="ECO:0000313" key="2">
    <source>
        <dbReference type="EMBL" id="RNA28956.1"/>
    </source>
</evidence>
<reference evidence="2 3" key="1">
    <citation type="journal article" date="2018" name="Sci. Rep.">
        <title>Genomic signatures of local adaptation to the degree of environmental predictability in rotifers.</title>
        <authorList>
            <person name="Franch-Gras L."/>
            <person name="Hahn C."/>
            <person name="Garcia-Roger E.M."/>
            <person name="Carmona M.J."/>
            <person name="Serra M."/>
            <person name="Gomez A."/>
        </authorList>
    </citation>
    <scope>NUCLEOTIDE SEQUENCE [LARGE SCALE GENOMIC DNA]</scope>
    <source>
        <strain evidence="2">HYR1</strain>
    </source>
</reference>
<feature type="domain" description="BEN" evidence="1">
    <location>
        <begin position="184"/>
        <end position="287"/>
    </location>
</feature>
<protein>
    <recommendedName>
        <fullName evidence="1">BEN domain-containing protein</fullName>
    </recommendedName>
</protein>
<dbReference type="AlphaFoldDB" id="A0A3M7RZI9"/>
<sequence>MEARNNRHRRNRLESLNSIEKAVSHLKSKMNIPSDNSSIIDGRKNENVERPSKCMRLDTDSKNNSENNTLIKQIKSEPDLLVEDQELSQDYNYLSQESNYYPSSPNNSSNGIIEQNFGIDLLNNFMLLAPTLADQNGGAISFEVFKSFAQIVQSTFNKISEEVNRQQKEIDELKRRAHFNNSTESLKTLVYDGKDLMEINAKDPKKYALCISRIIFTDDELENCLLTNVPEKTLPQTSRVPLPAEKMKVFREAIMKRFDLNDTTFGEWWPKIKESINACGRHKKAKKKRQFQESESSFANTSQN</sequence>
<gene>
    <name evidence="2" type="ORF">BpHYR1_025756</name>
</gene>
<dbReference type="InterPro" id="IPR018379">
    <property type="entry name" value="BEN_domain"/>
</dbReference>
<dbReference type="PROSITE" id="PS51457">
    <property type="entry name" value="BEN"/>
    <property type="match status" value="1"/>
</dbReference>